<feature type="domain" description="Zinc finger PHD-type" evidence="5">
    <location>
        <begin position="318"/>
        <end position="357"/>
    </location>
</feature>
<dbReference type="Gene3D" id="3.30.40.10">
    <property type="entry name" value="Zinc/RING finger domain, C3HC4 (zinc finger)"/>
    <property type="match status" value="1"/>
</dbReference>
<dbReference type="InterPro" id="IPR019787">
    <property type="entry name" value="Znf_PHD-finger"/>
</dbReference>
<evidence type="ECO:0000256" key="4">
    <source>
        <dbReference type="SAM" id="MobiDB-lite"/>
    </source>
</evidence>
<dbReference type="InterPro" id="IPR013083">
    <property type="entry name" value="Znf_RING/FYVE/PHD"/>
</dbReference>
<evidence type="ECO:0000256" key="3">
    <source>
        <dbReference type="ARBA" id="ARBA00022833"/>
    </source>
</evidence>
<feature type="region of interest" description="Disordered" evidence="4">
    <location>
        <begin position="35"/>
        <end position="55"/>
    </location>
</feature>
<dbReference type="InterPro" id="IPR001965">
    <property type="entry name" value="Znf_PHD"/>
</dbReference>
<evidence type="ECO:0000259" key="5">
    <source>
        <dbReference type="SMART" id="SM00249"/>
    </source>
</evidence>
<accession>A0AAV8WP40</accession>
<dbReference type="GO" id="GO:0008270">
    <property type="term" value="F:zinc ion binding"/>
    <property type="evidence" value="ECO:0007669"/>
    <property type="project" value="UniProtKB-KW"/>
</dbReference>
<keyword evidence="7" id="KW-1185">Reference proteome</keyword>
<feature type="non-terminal residue" evidence="6">
    <location>
        <position position="1"/>
    </location>
</feature>
<evidence type="ECO:0000256" key="2">
    <source>
        <dbReference type="ARBA" id="ARBA00022771"/>
    </source>
</evidence>
<keyword evidence="2" id="KW-0863">Zinc-finger</keyword>
<protein>
    <recommendedName>
        <fullName evidence="5">Zinc finger PHD-type domain-containing protein</fullName>
    </recommendedName>
</protein>
<comment type="caution">
    <text evidence="6">The sequence shown here is derived from an EMBL/GenBank/DDBJ whole genome shotgun (WGS) entry which is preliminary data.</text>
</comment>
<dbReference type="SUPFAM" id="SSF57903">
    <property type="entry name" value="FYVE/PHD zinc finger"/>
    <property type="match status" value="1"/>
</dbReference>
<feature type="region of interest" description="Disordered" evidence="4">
    <location>
        <begin position="95"/>
        <end position="175"/>
    </location>
</feature>
<reference evidence="6" key="1">
    <citation type="journal article" date="2023" name="Insect Mol. Biol.">
        <title>Genome sequencing provides insights into the evolution of gene families encoding plant cell wall-degrading enzymes in longhorned beetles.</title>
        <authorList>
            <person name="Shin N.R."/>
            <person name="Okamura Y."/>
            <person name="Kirsch R."/>
            <person name="Pauchet Y."/>
        </authorList>
    </citation>
    <scope>NUCLEOTIDE SEQUENCE</scope>
    <source>
        <strain evidence="6">RBIC_L_NR</strain>
    </source>
</reference>
<feature type="compositionally biased region" description="Polar residues" evidence="4">
    <location>
        <begin position="285"/>
        <end position="298"/>
    </location>
</feature>
<organism evidence="6 7">
    <name type="scientific">Rhamnusium bicolor</name>
    <dbReference type="NCBI Taxonomy" id="1586634"/>
    <lineage>
        <taxon>Eukaryota</taxon>
        <taxon>Metazoa</taxon>
        <taxon>Ecdysozoa</taxon>
        <taxon>Arthropoda</taxon>
        <taxon>Hexapoda</taxon>
        <taxon>Insecta</taxon>
        <taxon>Pterygota</taxon>
        <taxon>Neoptera</taxon>
        <taxon>Endopterygota</taxon>
        <taxon>Coleoptera</taxon>
        <taxon>Polyphaga</taxon>
        <taxon>Cucujiformia</taxon>
        <taxon>Chrysomeloidea</taxon>
        <taxon>Cerambycidae</taxon>
        <taxon>Lepturinae</taxon>
        <taxon>Rhagiini</taxon>
        <taxon>Rhamnusium</taxon>
    </lineage>
</organism>
<dbReference type="PANTHER" id="PTHR45975">
    <property type="entry name" value="NUCLEOSOME-REMODELING FACTOR SUBUNIT BPTF"/>
    <property type="match status" value="1"/>
</dbReference>
<dbReference type="CDD" id="cd15560">
    <property type="entry name" value="PHD2_3_BPTF"/>
    <property type="match status" value="1"/>
</dbReference>
<dbReference type="GO" id="GO:0006357">
    <property type="term" value="P:regulation of transcription by RNA polymerase II"/>
    <property type="evidence" value="ECO:0007669"/>
    <property type="project" value="InterPro"/>
</dbReference>
<dbReference type="Pfam" id="PF00628">
    <property type="entry name" value="PHD"/>
    <property type="match status" value="1"/>
</dbReference>
<keyword evidence="3" id="KW-0862">Zinc</keyword>
<evidence type="ECO:0000256" key="1">
    <source>
        <dbReference type="ARBA" id="ARBA00022723"/>
    </source>
</evidence>
<dbReference type="AlphaFoldDB" id="A0AAV8WP40"/>
<dbReference type="Proteomes" id="UP001162156">
    <property type="component" value="Unassembled WGS sequence"/>
</dbReference>
<feature type="compositionally biased region" description="Basic and acidic residues" evidence="4">
    <location>
        <begin position="153"/>
        <end position="174"/>
    </location>
</feature>
<keyword evidence="1" id="KW-0479">Metal-binding</keyword>
<dbReference type="InterPro" id="IPR011011">
    <property type="entry name" value="Znf_FYVE_PHD"/>
</dbReference>
<sequence>TNETVPTGGRQILVNGQQSQTSALLQAMKANMEAGQPTSVVQNQQQQQATATSGDAKKQFVITPDYIQQTIKTALKQENLNPEIEEKLLQLQRYQEKQMKQEPELPAPVPKVNPPVVTNSRFPTTSRKRPPSASKNDDSDWVLETPKRSRPSRPNEIKKIEPESHQEPIKEKTVSPRARIKIKEVSEAERKVTIKTKIMVSLYRQKELLKKDILRKRALLEKELQYEIQREVAEELAARTKIERSKQDEVRTGSSKRKSAATATTAAIHPQPPRATSARHRKTQKQTQSISPPSTATQKGGLKREKSLLYMSDAQPYDESQFYICCDRCQDWFHGRCVGILQSEADNIDEYICPRCQRNNSVNFANMKDLTQKDFEGLRKLIKQLQVIFFVFKY</sequence>
<dbReference type="InterPro" id="IPR038028">
    <property type="entry name" value="BPTF"/>
</dbReference>
<gene>
    <name evidence="6" type="ORF">NQ314_019210</name>
</gene>
<dbReference type="EMBL" id="JANEYF010005422">
    <property type="protein sequence ID" value="KAJ8928259.1"/>
    <property type="molecule type" value="Genomic_DNA"/>
</dbReference>
<proteinExistence type="predicted"/>
<dbReference type="GO" id="GO:0016589">
    <property type="term" value="C:NURF complex"/>
    <property type="evidence" value="ECO:0007669"/>
    <property type="project" value="InterPro"/>
</dbReference>
<dbReference type="GO" id="GO:0000978">
    <property type="term" value="F:RNA polymerase II cis-regulatory region sequence-specific DNA binding"/>
    <property type="evidence" value="ECO:0007669"/>
    <property type="project" value="TreeGrafter"/>
</dbReference>
<feature type="region of interest" description="Disordered" evidence="4">
    <location>
        <begin position="243"/>
        <end position="302"/>
    </location>
</feature>
<dbReference type="SMART" id="SM00249">
    <property type="entry name" value="PHD"/>
    <property type="match status" value="1"/>
</dbReference>
<evidence type="ECO:0000313" key="6">
    <source>
        <dbReference type="EMBL" id="KAJ8928259.1"/>
    </source>
</evidence>
<name>A0AAV8WP40_9CUCU</name>
<evidence type="ECO:0000313" key="7">
    <source>
        <dbReference type="Proteomes" id="UP001162156"/>
    </source>
</evidence>
<dbReference type="PANTHER" id="PTHR45975:SF2">
    <property type="entry name" value="NUCLEOSOME-REMODELING FACTOR SUBUNIT BPTF"/>
    <property type="match status" value="1"/>
</dbReference>